<dbReference type="AlphaFoldDB" id="A0A6J5WTP8"/>
<evidence type="ECO:0000313" key="2">
    <source>
        <dbReference type="Proteomes" id="UP000507245"/>
    </source>
</evidence>
<evidence type="ECO:0000313" key="1">
    <source>
        <dbReference type="EMBL" id="CAB4303623.1"/>
    </source>
</evidence>
<keyword evidence="2" id="KW-1185">Reference proteome</keyword>
<dbReference type="Proteomes" id="UP000507245">
    <property type="component" value="Unassembled WGS sequence"/>
</dbReference>
<proteinExistence type="predicted"/>
<reference evidence="2" key="1">
    <citation type="journal article" date="2020" name="Genome Biol.">
        <title>Gamete binning: chromosome-level and haplotype-resolved genome assembly enabled by high-throughput single-cell sequencing of gamete genomes.</title>
        <authorList>
            <person name="Campoy J.A."/>
            <person name="Sun H."/>
            <person name="Goel M."/>
            <person name="Jiao W.-B."/>
            <person name="Folz-Donahue K."/>
            <person name="Wang N."/>
            <person name="Rubio M."/>
            <person name="Liu C."/>
            <person name="Kukat C."/>
            <person name="Ruiz D."/>
            <person name="Huettel B."/>
            <person name="Schneeberger K."/>
        </authorList>
    </citation>
    <scope>NUCLEOTIDE SEQUENCE [LARGE SCALE GENOMIC DNA]</scope>
    <source>
        <strain evidence="2">cv. Rojo Pasion</strain>
    </source>
</reference>
<dbReference type="EMBL" id="CAEKKB010000003">
    <property type="protein sequence ID" value="CAB4303623.1"/>
    <property type="molecule type" value="Genomic_DNA"/>
</dbReference>
<organism evidence="1 2">
    <name type="scientific">Prunus armeniaca</name>
    <name type="common">Apricot</name>
    <name type="synonym">Armeniaca vulgaris</name>
    <dbReference type="NCBI Taxonomy" id="36596"/>
    <lineage>
        <taxon>Eukaryota</taxon>
        <taxon>Viridiplantae</taxon>
        <taxon>Streptophyta</taxon>
        <taxon>Embryophyta</taxon>
        <taxon>Tracheophyta</taxon>
        <taxon>Spermatophyta</taxon>
        <taxon>Magnoliopsida</taxon>
        <taxon>eudicotyledons</taxon>
        <taxon>Gunneridae</taxon>
        <taxon>Pentapetalae</taxon>
        <taxon>rosids</taxon>
        <taxon>fabids</taxon>
        <taxon>Rosales</taxon>
        <taxon>Rosaceae</taxon>
        <taxon>Amygdaloideae</taxon>
        <taxon>Amygdaleae</taxon>
        <taxon>Prunus</taxon>
    </lineage>
</organism>
<name>A0A6J5WTP8_PRUAR</name>
<protein>
    <submittedName>
        <fullName evidence="1">Uncharacterized protein</fullName>
    </submittedName>
</protein>
<gene>
    <name evidence="1" type="ORF">ORAREDHAP_LOCUS20004</name>
</gene>
<accession>A0A6J5WTP8</accession>
<sequence>MPTDVCIAGQSVHHSGGYDTRYHLRGDKSAVQSRCAICRHTCEETEDAEIAASLSSQKRSTI</sequence>